<proteinExistence type="predicted"/>
<organism evidence="1 2">
    <name type="scientific">Caerostris darwini</name>
    <dbReference type="NCBI Taxonomy" id="1538125"/>
    <lineage>
        <taxon>Eukaryota</taxon>
        <taxon>Metazoa</taxon>
        <taxon>Ecdysozoa</taxon>
        <taxon>Arthropoda</taxon>
        <taxon>Chelicerata</taxon>
        <taxon>Arachnida</taxon>
        <taxon>Araneae</taxon>
        <taxon>Araneomorphae</taxon>
        <taxon>Entelegynae</taxon>
        <taxon>Araneoidea</taxon>
        <taxon>Araneidae</taxon>
        <taxon>Caerostris</taxon>
    </lineage>
</organism>
<accession>A0AAV4S2N1</accession>
<evidence type="ECO:0000313" key="1">
    <source>
        <dbReference type="EMBL" id="GIY26298.1"/>
    </source>
</evidence>
<keyword evidence="2" id="KW-1185">Reference proteome</keyword>
<dbReference type="AlphaFoldDB" id="A0AAV4S2N1"/>
<reference evidence="1 2" key="1">
    <citation type="submission" date="2021-06" db="EMBL/GenBank/DDBJ databases">
        <title>Caerostris darwini draft genome.</title>
        <authorList>
            <person name="Kono N."/>
            <person name="Arakawa K."/>
        </authorList>
    </citation>
    <scope>NUCLEOTIDE SEQUENCE [LARGE SCALE GENOMIC DNA]</scope>
</reference>
<comment type="caution">
    <text evidence="1">The sequence shown here is derived from an EMBL/GenBank/DDBJ whole genome shotgun (WGS) entry which is preliminary data.</text>
</comment>
<dbReference type="Proteomes" id="UP001054837">
    <property type="component" value="Unassembled WGS sequence"/>
</dbReference>
<sequence length="154" mass="17764">MLNALIRCKSLPHVKMEEAGGKNRKLKGSALPMQVSTSLLKSEKRANTEVEKKKGTHLLRLQIVPELPAAAIWRCHLVSINYVKKCASPSKIRNKNRGSSFVRRNRSHNTVKIFSLHNSSIKEIIFHSSKSKWKEHCQAEDFERRYFNVRSRNL</sequence>
<dbReference type="EMBL" id="BPLQ01006935">
    <property type="protein sequence ID" value="GIY26298.1"/>
    <property type="molecule type" value="Genomic_DNA"/>
</dbReference>
<gene>
    <name evidence="1" type="ORF">CDAR_12431</name>
</gene>
<protein>
    <submittedName>
        <fullName evidence="1">Uncharacterized protein</fullName>
    </submittedName>
</protein>
<name>A0AAV4S2N1_9ARAC</name>
<evidence type="ECO:0000313" key="2">
    <source>
        <dbReference type="Proteomes" id="UP001054837"/>
    </source>
</evidence>